<dbReference type="KEGG" id="ptex:113443824"/>
<accession>A0A670ZEH7</accession>
<evidence type="ECO:0000256" key="9">
    <source>
        <dbReference type="ARBA" id="ARBA00023315"/>
    </source>
</evidence>
<feature type="transmembrane region" description="Helical" evidence="11">
    <location>
        <begin position="148"/>
        <end position="172"/>
    </location>
</feature>
<dbReference type="GO" id="GO:0097112">
    <property type="term" value="P:gamma-aminobutyric acid receptor clustering"/>
    <property type="evidence" value="ECO:0007669"/>
    <property type="project" value="Ensembl"/>
</dbReference>
<dbReference type="CTD" id="84885"/>
<keyword evidence="5 11" id="KW-1133">Transmembrane helix</keyword>
<dbReference type="OMA" id="FISPHRI"/>
<keyword evidence="6 11" id="KW-0472">Membrane</keyword>
<dbReference type="Ensembl" id="ENSPTXT00000021085.1">
    <property type="protein sequence ID" value="ENSPTXP00000020463.1"/>
    <property type="gene ID" value="ENSPTXG00000014141.1"/>
</dbReference>
<dbReference type="PANTHER" id="PTHR22883">
    <property type="entry name" value="ZINC FINGER DHHC DOMAIN CONTAINING PROTEIN"/>
    <property type="match status" value="1"/>
</dbReference>
<proteinExistence type="inferred from homology"/>
<comment type="catalytic activity">
    <reaction evidence="10">
        <text>L-cysteinyl-[protein] + hexadecanoyl-CoA = S-hexadecanoyl-L-cysteinyl-[protein] + CoA</text>
        <dbReference type="Rhea" id="RHEA:36683"/>
        <dbReference type="Rhea" id="RHEA-COMP:10131"/>
        <dbReference type="Rhea" id="RHEA-COMP:11032"/>
        <dbReference type="ChEBI" id="CHEBI:29950"/>
        <dbReference type="ChEBI" id="CHEBI:57287"/>
        <dbReference type="ChEBI" id="CHEBI:57379"/>
        <dbReference type="ChEBI" id="CHEBI:74151"/>
        <dbReference type="EC" id="2.3.1.225"/>
    </reaction>
    <physiologicalReaction direction="left-to-right" evidence="10">
        <dbReference type="Rhea" id="RHEA:36684"/>
    </physiologicalReaction>
</comment>
<evidence type="ECO:0000256" key="10">
    <source>
        <dbReference type="ARBA" id="ARBA00047790"/>
    </source>
</evidence>
<dbReference type="PROSITE" id="PS50216">
    <property type="entry name" value="DHHC"/>
    <property type="match status" value="1"/>
</dbReference>
<feature type="transmembrane region" description="Helical" evidence="11">
    <location>
        <begin position="184"/>
        <end position="210"/>
    </location>
</feature>
<dbReference type="Proteomes" id="UP000472273">
    <property type="component" value="Unplaced"/>
</dbReference>
<dbReference type="RefSeq" id="XP_026568058.1">
    <property type="nucleotide sequence ID" value="XM_026712273.1"/>
</dbReference>
<keyword evidence="9 11" id="KW-0012">Acyltransferase</keyword>
<dbReference type="GeneTree" id="ENSGT00940000156902"/>
<feature type="domain" description="Palmitoyltransferase DHHC" evidence="12">
    <location>
        <begin position="103"/>
        <end position="222"/>
    </location>
</feature>
<evidence type="ECO:0000313" key="13">
    <source>
        <dbReference type="Ensembl" id="ENSPTXP00000020463.1"/>
    </source>
</evidence>
<dbReference type="InterPro" id="IPR001594">
    <property type="entry name" value="Palmitoyltrfase_DHHC"/>
</dbReference>
<reference evidence="13" key="2">
    <citation type="submission" date="2025-09" db="UniProtKB">
        <authorList>
            <consortium name="Ensembl"/>
        </authorList>
    </citation>
    <scope>IDENTIFICATION</scope>
</reference>
<dbReference type="PANTHER" id="PTHR22883:SF301">
    <property type="entry name" value="PALMITOYLTRANSFERASE ZDHHC12"/>
    <property type="match status" value="1"/>
</dbReference>
<dbReference type="GO" id="GO:0051932">
    <property type="term" value="P:synaptic transmission, GABAergic"/>
    <property type="evidence" value="ECO:0007669"/>
    <property type="project" value="Ensembl"/>
</dbReference>
<keyword evidence="14" id="KW-1185">Reference proteome</keyword>
<keyword evidence="8" id="KW-0449">Lipoprotein</keyword>
<evidence type="ECO:0000256" key="7">
    <source>
        <dbReference type="ARBA" id="ARBA00023139"/>
    </source>
</evidence>
<evidence type="ECO:0000256" key="1">
    <source>
        <dbReference type="ARBA" id="ARBA00004127"/>
    </source>
</evidence>
<dbReference type="EC" id="2.3.1.225" evidence="11"/>
<comment type="domain">
    <text evidence="11">The DHHC domain is required for palmitoyltransferase activity.</text>
</comment>
<organism evidence="13 14">
    <name type="scientific">Pseudonaja textilis</name>
    <name type="common">Eastern brown snake</name>
    <dbReference type="NCBI Taxonomy" id="8673"/>
    <lineage>
        <taxon>Eukaryota</taxon>
        <taxon>Metazoa</taxon>
        <taxon>Chordata</taxon>
        <taxon>Craniata</taxon>
        <taxon>Vertebrata</taxon>
        <taxon>Euteleostomi</taxon>
        <taxon>Lepidosauria</taxon>
        <taxon>Squamata</taxon>
        <taxon>Bifurcata</taxon>
        <taxon>Unidentata</taxon>
        <taxon>Episquamata</taxon>
        <taxon>Toxicofera</taxon>
        <taxon>Serpentes</taxon>
        <taxon>Colubroidea</taxon>
        <taxon>Elapidae</taxon>
        <taxon>Hydrophiinae</taxon>
        <taxon>Pseudonaja</taxon>
    </lineage>
</organism>
<dbReference type="AlphaFoldDB" id="A0A670ZEH7"/>
<evidence type="ECO:0000256" key="3">
    <source>
        <dbReference type="ARBA" id="ARBA00022679"/>
    </source>
</evidence>
<comment type="similarity">
    <text evidence="2 11">Belongs to the DHHC palmitoyltransferase family.</text>
</comment>
<dbReference type="GO" id="GO:0005886">
    <property type="term" value="C:plasma membrane"/>
    <property type="evidence" value="ECO:0007669"/>
    <property type="project" value="GOC"/>
</dbReference>
<dbReference type="GO" id="GO:0006612">
    <property type="term" value="P:protein targeting to membrane"/>
    <property type="evidence" value="ECO:0007669"/>
    <property type="project" value="TreeGrafter"/>
</dbReference>
<evidence type="ECO:0000256" key="6">
    <source>
        <dbReference type="ARBA" id="ARBA00023136"/>
    </source>
</evidence>
<dbReference type="GO" id="GO:0032230">
    <property type="term" value="P:positive regulation of synaptic transmission, GABAergic"/>
    <property type="evidence" value="ECO:0007669"/>
    <property type="project" value="Ensembl"/>
</dbReference>
<protein>
    <recommendedName>
        <fullName evidence="11">Palmitoyltransferase</fullName>
        <ecNumber evidence="11">2.3.1.225</ecNumber>
    </recommendedName>
</protein>
<comment type="subcellular location">
    <subcellularLocation>
        <location evidence="1">Endomembrane system</location>
        <topology evidence="1">Multi-pass membrane protein</topology>
    </subcellularLocation>
</comment>
<dbReference type="GO" id="GO:0061740">
    <property type="term" value="P:protein targeting to lysosome involved in chaperone-mediated autophagy"/>
    <property type="evidence" value="ECO:0007669"/>
    <property type="project" value="Ensembl"/>
</dbReference>
<keyword evidence="4 11" id="KW-0812">Transmembrane</keyword>
<name>A0A670ZEH7_PSETE</name>
<dbReference type="GO" id="GO:0005783">
    <property type="term" value="C:endoplasmic reticulum"/>
    <property type="evidence" value="ECO:0007669"/>
    <property type="project" value="Ensembl"/>
</dbReference>
<dbReference type="GO" id="GO:1900226">
    <property type="term" value="P:negative regulation of NLRP3 inflammasome complex assembly"/>
    <property type="evidence" value="ECO:0007669"/>
    <property type="project" value="Ensembl"/>
</dbReference>
<feature type="transmembrane region" description="Helical" evidence="11">
    <location>
        <begin position="46"/>
        <end position="66"/>
    </location>
</feature>
<evidence type="ECO:0000313" key="14">
    <source>
        <dbReference type="Proteomes" id="UP000472273"/>
    </source>
</evidence>
<keyword evidence="7" id="KW-0564">Palmitate</keyword>
<reference evidence="13" key="1">
    <citation type="submission" date="2025-08" db="UniProtKB">
        <authorList>
            <consortium name="Ensembl"/>
        </authorList>
    </citation>
    <scope>IDENTIFICATION</scope>
</reference>
<gene>
    <name evidence="13" type="primary">ZDHHC12</name>
</gene>
<evidence type="ECO:0000256" key="2">
    <source>
        <dbReference type="ARBA" id="ARBA00008574"/>
    </source>
</evidence>
<evidence type="ECO:0000256" key="11">
    <source>
        <dbReference type="RuleBase" id="RU079119"/>
    </source>
</evidence>
<dbReference type="GeneID" id="113443824"/>
<evidence type="ECO:0000256" key="5">
    <source>
        <dbReference type="ARBA" id="ARBA00022989"/>
    </source>
</evidence>
<dbReference type="InterPro" id="IPR039859">
    <property type="entry name" value="PFA4/ZDH16/20/ERF2-like"/>
</dbReference>
<dbReference type="GO" id="GO:0043197">
    <property type="term" value="C:dendritic spine"/>
    <property type="evidence" value="ECO:0007669"/>
    <property type="project" value="Ensembl"/>
</dbReference>
<evidence type="ECO:0000256" key="8">
    <source>
        <dbReference type="ARBA" id="ARBA00023288"/>
    </source>
</evidence>
<evidence type="ECO:0000256" key="4">
    <source>
        <dbReference type="ARBA" id="ARBA00022692"/>
    </source>
</evidence>
<keyword evidence="3 11" id="KW-0808">Transferase</keyword>
<dbReference type="GO" id="GO:0097116">
    <property type="term" value="P:gephyrin clustering involved in postsynaptic density assembly"/>
    <property type="evidence" value="ECO:0007669"/>
    <property type="project" value="Ensembl"/>
</dbReference>
<evidence type="ECO:0000259" key="12">
    <source>
        <dbReference type="Pfam" id="PF01529"/>
    </source>
</evidence>
<dbReference type="GO" id="GO:0019706">
    <property type="term" value="F:protein-cysteine S-palmitoyltransferase activity"/>
    <property type="evidence" value="ECO:0007669"/>
    <property type="project" value="UniProtKB-EC"/>
</dbReference>
<sequence length="270" mass="31094">MRPRPRPAAGGGWAVRAAQTGLSLGVTVGLFLHDTDLRRQLEQRELLQPLLFIVLVLSSVVLYFVVSLMNPGYVEDDSGDEKDSMAGEEKAKTFPQAPNVRLRRCGYCMVKQPLRAKHCQACQQCVRRYDHHCPWIENCIGERNHPLFVLYLGLQLAVLLWALQVAWSGLNFQSFSWLWLQCHLLLLLSFLLLLICTVIAMLLLGSHLYLVSCNTTTWEFMSRHRISYLKHCKVENPFDQGVLLNLWRFFCACRLMAWEKLYPPEESELV</sequence>
<dbReference type="OrthoDB" id="331948at2759"/>
<dbReference type="GO" id="GO:0005794">
    <property type="term" value="C:Golgi apparatus"/>
    <property type="evidence" value="ECO:0007669"/>
    <property type="project" value="Ensembl"/>
</dbReference>
<dbReference type="Pfam" id="PF01529">
    <property type="entry name" value="DHHC"/>
    <property type="match status" value="1"/>
</dbReference>